<evidence type="ECO:0000256" key="3">
    <source>
        <dbReference type="ARBA" id="ARBA00022692"/>
    </source>
</evidence>
<evidence type="ECO:0000256" key="6">
    <source>
        <dbReference type="SAM" id="Coils"/>
    </source>
</evidence>
<dbReference type="PANTHER" id="PTHR21320">
    <property type="entry name" value="CYTOCHROME C OXIDASE ASSEMBLY PROTEIN COX11-RELATED"/>
    <property type="match status" value="1"/>
</dbReference>
<dbReference type="GO" id="GO:0005743">
    <property type="term" value="C:mitochondrial inner membrane"/>
    <property type="evidence" value="ECO:0007669"/>
    <property type="project" value="TreeGrafter"/>
</dbReference>
<feature type="transmembrane region" description="Helical" evidence="7">
    <location>
        <begin position="34"/>
        <end position="55"/>
    </location>
</feature>
<dbReference type="Proteomes" id="UP000688137">
    <property type="component" value="Unassembled WGS sequence"/>
</dbReference>
<dbReference type="AlphaFoldDB" id="A0A8S1NZ44"/>
<organism evidence="8 9">
    <name type="scientific">Paramecium primaurelia</name>
    <dbReference type="NCBI Taxonomy" id="5886"/>
    <lineage>
        <taxon>Eukaryota</taxon>
        <taxon>Sar</taxon>
        <taxon>Alveolata</taxon>
        <taxon>Ciliophora</taxon>
        <taxon>Intramacronucleata</taxon>
        <taxon>Oligohymenophorea</taxon>
        <taxon>Peniculida</taxon>
        <taxon>Parameciidae</taxon>
        <taxon>Paramecium</taxon>
    </lineage>
</organism>
<proteinExistence type="predicted"/>
<comment type="caution">
    <text evidence="8">The sequence shown here is derived from an EMBL/GenBank/DDBJ whole genome shotgun (WGS) entry which is preliminary data.</text>
</comment>
<dbReference type="InterPro" id="IPR007533">
    <property type="entry name" value="Cyt_c_oxidase_assmbl_CtaG"/>
</dbReference>
<reference evidence="8" key="1">
    <citation type="submission" date="2021-01" db="EMBL/GenBank/DDBJ databases">
        <authorList>
            <consortium name="Genoscope - CEA"/>
            <person name="William W."/>
        </authorList>
    </citation>
    <scope>NUCLEOTIDE SEQUENCE</scope>
</reference>
<feature type="coiled-coil region" evidence="6">
    <location>
        <begin position="199"/>
        <end position="226"/>
    </location>
</feature>
<dbReference type="PANTHER" id="PTHR21320:SF3">
    <property type="entry name" value="CYTOCHROME C OXIDASE ASSEMBLY PROTEIN COX11, MITOCHONDRIAL-RELATED"/>
    <property type="match status" value="1"/>
</dbReference>
<dbReference type="FunFam" id="2.60.370.10:FF:000001">
    <property type="entry name" value="COX11 cytochrome c oxidase assembly homolog"/>
    <property type="match status" value="1"/>
</dbReference>
<evidence type="ECO:0000256" key="7">
    <source>
        <dbReference type="SAM" id="Phobius"/>
    </source>
</evidence>
<protein>
    <submittedName>
        <fullName evidence="8">Uncharacterized protein</fullName>
    </submittedName>
</protein>
<dbReference type="Pfam" id="PF04442">
    <property type="entry name" value="CtaG_Cox11"/>
    <property type="match status" value="1"/>
</dbReference>
<sequence length="279" mass="32825">MFKLSKLFYSFKHSRRSNIQHNLTDFKKKRRQELLYNIGLYGAAFGCAFGAVPFYRLWCEHFGLEGDYDKKDYSMKGKKLDVFRKFHIEFGAETDPEANWEFLPVQQNVTVHAGETALVFYRAYNRNDQAVVGFATYQIFPEDAGLYFAKIQCFCFNQQLLNPKEELQLPIYFYLEPEINEDPLLKKCEDIKIMYKFYKAKNQELAKLAENEYKTVKKNKMILQKLRDAKKSGALSDGELNKIKSTKFTDQEIEDFDEWAYDNPLEAAEAQKEQQESKN</sequence>
<evidence type="ECO:0000256" key="2">
    <source>
        <dbReference type="ARBA" id="ARBA00004167"/>
    </source>
</evidence>
<keyword evidence="6" id="KW-0175">Coiled coil</keyword>
<dbReference type="EMBL" id="CAJJDM010000100">
    <property type="protein sequence ID" value="CAD8095015.1"/>
    <property type="molecule type" value="Genomic_DNA"/>
</dbReference>
<evidence type="ECO:0000256" key="1">
    <source>
        <dbReference type="ARBA" id="ARBA00004007"/>
    </source>
</evidence>
<name>A0A8S1NZ44_PARPR</name>
<comment type="function">
    <text evidence="1">Exerts its effect at some terminal stage of cytochrome c oxidase synthesis, probably by being involved in the insertion of the copper B into subunit I.</text>
</comment>
<evidence type="ECO:0000313" key="8">
    <source>
        <dbReference type="EMBL" id="CAD8095015.1"/>
    </source>
</evidence>
<evidence type="ECO:0000313" key="9">
    <source>
        <dbReference type="Proteomes" id="UP000688137"/>
    </source>
</evidence>
<comment type="subcellular location">
    <subcellularLocation>
        <location evidence="2">Membrane</location>
        <topology evidence="2">Single-pass membrane protein</topology>
    </subcellularLocation>
</comment>
<gene>
    <name evidence="8" type="ORF">PPRIM_AZ9-3.1.T0970146</name>
</gene>
<keyword evidence="5 7" id="KW-0472">Membrane</keyword>
<evidence type="ECO:0000256" key="5">
    <source>
        <dbReference type="ARBA" id="ARBA00023136"/>
    </source>
</evidence>
<evidence type="ECO:0000256" key="4">
    <source>
        <dbReference type="ARBA" id="ARBA00022989"/>
    </source>
</evidence>
<accession>A0A8S1NZ44</accession>
<dbReference type="GO" id="GO:0005507">
    <property type="term" value="F:copper ion binding"/>
    <property type="evidence" value="ECO:0007669"/>
    <property type="project" value="InterPro"/>
</dbReference>
<dbReference type="OMA" id="IYFYLEP"/>
<keyword evidence="9" id="KW-1185">Reference proteome</keyword>
<keyword evidence="4 7" id="KW-1133">Transmembrane helix</keyword>
<keyword evidence="3 7" id="KW-0812">Transmembrane</keyword>